<gene>
    <name evidence="1" type="ORF">B9J98_05875</name>
</gene>
<name>A0A2R7Y2A2_9ARCH</name>
<dbReference type="Proteomes" id="UP000244066">
    <property type="component" value="Unassembled WGS sequence"/>
</dbReference>
<dbReference type="InterPro" id="IPR036527">
    <property type="entry name" value="SCP2_sterol-bd_dom_sf"/>
</dbReference>
<protein>
    <submittedName>
        <fullName evidence="1">Uncharacterized protein</fullName>
    </submittedName>
</protein>
<dbReference type="AlphaFoldDB" id="A0A2R7Y2A2"/>
<reference evidence="1 2" key="1">
    <citation type="submission" date="2017-04" db="EMBL/GenBank/DDBJ databases">
        <title>Draft Aigarchaeota genome from a New Zealand hot spring.</title>
        <authorList>
            <person name="Reysenbach A.-L."/>
            <person name="Donaho J.A."/>
            <person name="Gerhart J."/>
            <person name="Kelley J.F."/>
            <person name="Kouba K."/>
            <person name="Podar M."/>
            <person name="Stott M."/>
        </authorList>
    </citation>
    <scope>NUCLEOTIDE SEQUENCE [LARGE SCALE GENOMIC DNA]</scope>
    <source>
        <strain evidence="1">NZ13_MG1</strain>
    </source>
</reference>
<comment type="caution">
    <text evidence="1">The sequence shown here is derived from an EMBL/GenBank/DDBJ whole genome shotgun (WGS) entry which is preliminary data.</text>
</comment>
<evidence type="ECO:0000313" key="2">
    <source>
        <dbReference type="Proteomes" id="UP000244066"/>
    </source>
</evidence>
<dbReference type="EMBL" id="NDWU01000015">
    <property type="protein sequence ID" value="PUA31593.1"/>
    <property type="molecule type" value="Genomic_DNA"/>
</dbReference>
<dbReference type="Gene3D" id="3.30.1050.10">
    <property type="entry name" value="SCP2 sterol-binding domain"/>
    <property type="match status" value="1"/>
</dbReference>
<sequence length="74" mass="8141">MPEGASPDYTVESTYDVAKRIFSGELSPGTASVSRLVKVKPLTRVYSNPAFTAKSLVLFAALLRVIRDVPTRWI</sequence>
<accession>A0A2R7Y2A2</accession>
<organism evidence="1 2">
    <name type="scientific">Candidatus Terraquivivens tikiterensis</name>
    <dbReference type="NCBI Taxonomy" id="1980982"/>
    <lineage>
        <taxon>Archaea</taxon>
        <taxon>Nitrososphaerota</taxon>
        <taxon>Candidatus Wolframiiraptoraceae</taxon>
        <taxon>Candidatus Terraquivivens</taxon>
    </lineage>
</organism>
<proteinExistence type="predicted"/>
<dbReference type="SUPFAM" id="SSF55718">
    <property type="entry name" value="SCP-like"/>
    <property type="match status" value="1"/>
</dbReference>
<evidence type="ECO:0000313" key="1">
    <source>
        <dbReference type="EMBL" id="PUA31593.1"/>
    </source>
</evidence>